<dbReference type="SUPFAM" id="SSF52743">
    <property type="entry name" value="Subtilisin-like"/>
    <property type="match status" value="1"/>
</dbReference>
<dbReference type="InterPro" id="IPR008979">
    <property type="entry name" value="Galactose-bd-like_sf"/>
</dbReference>
<dbReference type="RefSeq" id="WP_191162604.1">
    <property type="nucleotide sequence ID" value="NZ_JACWMX010000003.1"/>
</dbReference>
<feature type="active site" description="Charge relay system" evidence="4">
    <location>
        <position position="384"/>
    </location>
</feature>
<dbReference type="PROSITE" id="PS51892">
    <property type="entry name" value="SUBTILASE"/>
    <property type="match status" value="1"/>
</dbReference>
<keyword evidence="2 4" id="KW-0378">Hydrolase</keyword>
<comment type="caution">
    <text evidence="9">The sequence shown here is derived from an EMBL/GenBank/DDBJ whole genome shotgun (WGS) entry which is preliminary data.</text>
</comment>
<feature type="domain" description="GEVED" evidence="8">
    <location>
        <begin position="655"/>
        <end position="732"/>
    </location>
</feature>
<keyword evidence="3 4" id="KW-0720">Serine protease</keyword>
<dbReference type="SUPFAM" id="SSF49785">
    <property type="entry name" value="Galactose-binding domain-like"/>
    <property type="match status" value="1"/>
</dbReference>
<sequence length="1248" mass="131868">MRKIYTATLFSFLFFCCVTQVFAQRQLVDAVAKKQLDQIAVAAGQKFDANFLRALLLAPARGWATQRKTKTGNLIKLQGVNNSGFPIYLVTHNNTIAAATTGTNAVQPGGALGLNLSGSTVVLNNKLGIWDGGQVYSQHQEFAGKTITAKDGSAILDHSTHVAGTMLAKGVYAPAKGMAFNASTLSAWDFDNDVAEMSTAAPGLLLSNHSYGDVAGWDYNSSAARWEWYGLPGDSVDYNFGFYDERVQAWDKIAYNAPYYLIVESAGNSRSSNGPAIGETYYGYQSRTNANVVNKGPRPAGISNNGGYDIISTTGNAKNILTVGAVAGLPNGPVNRDDVKISFFSSWGPTDDGRIKPDLVGDGENVLSTGVTGPTAYLTLSGTSMSAPNVTGSLYLLQEYYLQKNAGSFMRAATLKGLACHTAFDAGRVGPDYIYGWGLLRMPTAAQAITDNGVKSMINEATLAQGQRRTFDVVASGNGPLAVTICWTDPEGTITADGTVNSRTPKLVNDLDIRISDGTNTFSPWVLMPDNPAAAATTGDNIRDNIEQVYIANAIPGKKYTVTITHKGTLTSGSQAYAVIATGIGGSAYCTSAPTFTADSKINNFTVSNVNYTAPAGCTGYTDNTGSTIQLEQARTYPFSITLGTCGANFNKAAKVYVDWNGNGIFDNNELAAVTSVINGTGTYTGNITVPLSVVAGNFGLLRVVLTETADTARITPCGNYLKGETQDYRVQFFKPTADAGITNVLNGEAGTSCAVATAVTVRIKNYGSAVISNVPVTVTVTSPAGTVVTFNEVYTNTIAVNDEVDFTLTGKFNTTAGATYTISAQTTLAGDPIATNNRATGSIIISQPPVANDLSAYLCANNNTYLLTGNGDGQLLWYRSLTDVLPFAYGNTVITAQAPNNSTFYAGLNDFSGNVGPVNKSAFPAGGYNQFTPDVKVRTSIPVVIETARLYIGNPGKVTFTVKADNGQVVSSTTLNVAATRINPAAGALTDDPTDQGRVYNLNLTLPSAGNYTISTTYENGATLYRNNGGVTGYPFNIGNIFSITGNNATSPTNASDTTYYKNFYYFFYDVHVKSTSCPSAARQAVALNKPVITQNGEVLNSSFASGNQWFLNDKEIEGATGATYSPLQSGKYQVGVTVGNGCLSKSDVFNYALIARNPDKSTDIGLAIFPVPAVANVNVVFVALAAGNLTLSLINTAGQIIYQQQQSIVAGNFSTVINVAGQLPGTYLLKVSLDKKSYSKKIIITK</sequence>
<name>A0A926NPL0_9SPHI</name>
<dbReference type="Proteomes" id="UP000619078">
    <property type="component" value="Unassembled WGS sequence"/>
</dbReference>
<evidence type="ECO:0000256" key="2">
    <source>
        <dbReference type="ARBA" id="ARBA00022801"/>
    </source>
</evidence>
<keyword evidence="10" id="KW-1185">Reference proteome</keyword>
<evidence type="ECO:0000259" key="6">
    <source>
        <dbReference type="Pfam" id="PF00082"/>
    </source>
</evidence>
<evidence type="ECO:0000259" key="7">
    <source>
        <dbReference type="Pfam" id="PF18962"/>
    </source>
</evidence>
<reference evidence="9" key="1">
    <citation type="submission" date="2020-09" db="EMBL/GenBank/DDBJ databases">
        <title>Novel species of Mucilaginibacter isolated from a glacier on the Tibetan Plateau.</title>
        <authorList>
            <person name="Liu Q."/>
            <person name="Xin Y.-H."/>
        </authorList>
    </citation>
    <scope>NUCLEOTIDE SEQUENCE</scope>
    <source>
        <strain evidence="9">ZB1P21</strain>
    </source>
</reference>
<dbReference type="PROSITE" id="PS00138">
    <property type="entry name" value="SUBTILASE_SER"/>
    <property type="match status" value="1"/>
</dbReference>
<evidence type="ECO:0000256" key="3">
    <source>
        <dbReference type="ARBA" id="ARBA00022825"/>
    </source>
</evidence>
<dbReference type="Pfam" id="PF20009">
    <property type="entry name" value="GEVED"/>
    <property type="match status" value="1"/>
</dbReference>
<evidence type="ECO:0000313" key="9">
    <source>
        <dbReference type="EMBL" id="MBD1393063.1"/>
    </source>
</evidence>
<proteinExistence type="inferred from homology"/>
<evidence type="ECO:0000313" key="10">
    <source>
        <dbReference type="Proteomes" id="UP000619078"/>
    </source>
</evidence>
<dbReference type="InterPro" id="IPR045474">
    <property type="entry name" value="GEVED"/>
</dbReference>
<gene>
    <name evidence="9" type="ORF">IDJ76_08135</name>
</gene>
<dbReference type="Pfam" id="PF00082">
    <property type="entry name" value="Peptidase_S8"/>
    <property type="match status" value="1"/>
</dbReference>
<dbReference type="InterPro" id="IPR026444">
    <property type="entry name" value="Secre_tail"/>
</dbReference>
<protein>
    <submittedName>
        <fullName evidence="9">S8 family peptidase</fullName>
    </submittedName>
</protein>
<dbReference type="InterPro" id="IPR000209">
    <property type="entry name" value="Peptidase_S8/S53_dom"/>
</dbReference>
<dbReference type="InterPro" id="IPR023828">
    <property type="entry name" value="Peptidase_S8_Ser-AS"/>
</dbReference>
<dbReference type="EMBL" id="JACWMX010000003">
    <property type="protein sequence ID" value="MBD1393063.1"/>
    <property type="molecule type" value="Genomic_DNA"/>
</dbReference>
<evidence type="ECO:0000259" key="8">
    <source>
        <dbReference type="Pfam" id="PF20009"/>
    </source>
</evidence>
<dbReference type="AlphaFoldDB" id="A0A926NPL0"/>
<evidence type="ECO:0000256" key="4">
    <source>
        <dbReference type="PROSITE-ProRule" id="PRU01240"/>
    </source>
</evidence>
<keyword evidence="1 4" id="KW-0645">Protease</keyword>
<evidence type="ECO:0000256" key="5">
    <source>
        <dbReference type="SAM" id="SignalP"/>
    </source>
</evidence>
<dbReference type="GO" id="GO:0006508">
    <property type="term" value="P:proteolysis"/>
    <property type="evidence" value="ECO:0007669"/>
    <property type="project" value="UniProtKB-KW"/>
</dbReference>
<comment type="similarity">
    <text evidence="4">Belongs to the peptidase S8 family.</text>
</comment>
<feature type="signal peptide" evidence="5">
    <location>
        <begin position="1"/>
        <end position="23"/>
    </location>
</feature>
<dbReference type="GO" id="GO:0004252">
    <property type="term" value="F:serine-type endopeptidase activity"/>
    <property type="evidence" value="ECO:0007669"/>
    <property type="project" value="UniProtKB-UniRule"/>
</dbReference>
<dbReference type="InterPro" id="IPR036852">
    <property type="entry name" value="Peptidase_S8/S53_dom_sf"/>
</dbReference>
<feature type="chain" id="PRO_5037549209" evidence="5">
    <location>
        <begin position="24"/>
        <end position="1248"/>
    </location>
</feature>
<dbReference type="Gene3D" id="2.60.120.380">
    <property type="match status" value="1"/>
</dbReference>
<feature type="active site" description="Charge relay system" evidence="4">
    <location>
        <position position="158"/>
    </location>
</feature>
<keyword evidence="5" id="KW-0732">Signal</keyword>
<dbReference type="Gene3D" id="3.40.50.200">
    <property type="entry name" value="Peptidase S8/S53 domain"/>
    <property type="match status" value="1"/>
</dbReference>
<organism evidence="9 10">
    <name type="scientific">Mucilaginibacter glaciei</name>
    <dbReference type="NCBI Taxonomy" id="2772109"/>
    <lineage>
        <taxon>Bacteria</taxon>
        <taxon>Pseudomonadati</taxon>
        <taxon>Bacteroidota</taxon>
        <taxon>Sphingobacteriia</taxon>
        <taxon>Sphingobacteriales</taxon>
        <taxon>Sphingobacteriaceae</taxon>
        <taxon>Mucilaginibacter</taxon>
    </lineage>
</organism>
<evidence type="ECO:0000256" key="1">
    <source>
        <dbReference type="ARBA" id="ARBA00022670"/>
    </source>
</evidence>
<dbReference type="Pfam" id="PF18962">
    <property type="entry name" value="Por_Secre_tail"/>
    <property type="match status" value="1"/>
</dbReference>
<accession>A0A926NPL0</accession>
<feature type="active site" description="Charge relay system" evidence="4">
    <location>
        <position position="131"/>
    </location>
</feature>
<feature type="domain" description="Peptidase S8/S53" evidence="6">
    <location>
        <begin position="140"/>
        <end position="438"/>
    </location>
</feature>
<feature type="domain" description="Secretion system C-terminal sorting" evidence="7">
    <location>
        <begin position="1170"/>
        <end position="1246"/>
    </location>
</feature>
<dbReference type="NCBIfam" id="TIGR04183">
    <property type="entry name" value="Por_Secre_tail"/>
    <property type="match status" value="1"/>
</dbReference>